<sequence length="113" mass="12400">MVLQGRFKPCTNGACVPLRRCDESSGPGCVFKWRLGNRDYLGHKCVSSLLAPNRPSFYGDLHVSTPVPPPNPSTRSPLQSKIGPKTEGLFTLGHIQGLPRHPNSYKIVAKPQH</sequence>
<gene>
    <name evidence="2" type="ORF">TR87176</name>
</gene>
<name>A0A0X3PF29_SCHSO</name>
<evidence type="ECO:0000256" key="1">
    <source>
        <dbReference type="SAM" id="MobiDB-lite"/>
    </source>
</evidence>
<protein>
    <submittedName>
        <fullName evidence="2">Uncharacterized protein</fullName>
    </submittedName>
</protein>
<dbReference type="EMBL" id="GEEE01016463">
    <property type="protein sequence ID" value="JAP46762.1"/>
    <property type="molecule type" value="Transcribed_RNA"/>
</dbReference>
<reference evidence="2" key="1">
    <citation type="submission" date="2016-01" db="EMBL/GenBank/DDBJ databases">
        <title>Reference transcriptome for the parasite Schistocephalus solidus: insights into the molecular evolution of parasitism.</title>
        <authorList>
            <person name="Hebert F.O."/>
            <person name="Grambauer S."/>
            <person name="Barber I."/>
            <person name="Landry C.R."/>
            <person name="Aubin-Horth N."/>
        </authorList>
    </citation>
    <scope>NUCLEOTIDE SEQUENCE</scope>
</reference>
<proteinExistence type="predicted"/>
<accession>A0A0X3PF29</accession>
<dbReference type="AlphaFoldDB" id="A0A0X3PF29"/>
<evidence type="ECO:0000313" key="2">
    <source>
        <dbReference type="EMBL" id="JAP46762.1"/>
    </source>
</evidence>
<organism evidence="2">
    <name type="scientific">Schistocephalus solidus</name>
    <name type="common">Tapeworm</name>
    <dbReference type="NCBI Taxonomy" id="70667"/>
    <lineage>
        <taxon>Eukaryota</taxon>
        <taxon>Metazoa</taxon>
        <taxon>Spiralia</taxon>
        <taxon>Lophotrochozoa</taxon>
        <taxon>Platyhelminthes</taxon>
        <taxon>Cestoda</taxon>
        <taxon>Eucestoda</taxon>
        <taxon>Diphyllobothriidea</taxon>
        <taxon>Diphyllobothriidae</taxon>
        <taxon>Schistocephalus</taxon>
    </lineage>
</organism>
<feature type="region of interest" description="Disordered" evidence="1">
    <location>
        <begin position="61"/>
        <end position="83"/>
    </location>
</feature>